<dbReference type="InterPro" id="IPR013328">
    <property type="entry name" value="6PGD_dom2"/>
</dbReference>
<dbReference type="Proteomes" id="UP000289555">
    <property type="component" value="Chromosome"/>
</dbReference>
<sequence length="118" mass="12561">MGDLIVTCSSNLSRNYRVGYAMGEGRTLEEAVDALGQVAEGVNTVKLVCAKASEMGVYMPLAEGLNHVLFDGVPAQEMARTLMMGEQSSDVEFILPREAVQQAHRDQAPSNNSGGSNA</sequence>
<dbReference type="EMBL" id="AP019416">
    <property type="protein sequence ID" value="BBI50155.1"/>
    <property type="molecule type" value="Genomic_DNA"/>
</dbReference>
<evidence type="ECO:0000313" key="4">
    <source>
        <dbReference type="Proteomes" id="UP000289555"/>
    </source>
</evidence>
<proteinExistence type="predicted"/>
<dbReference type="InterPro" id="IPR008927">
    <property type="entry name" value="6-PGluconate_DH-like_C_sf"/>
</dbReference>
<keyword evidence="4" id="KW-1185">Reference proteome</keyword>
<dbReference type="Gene3D" id="1.10.1040.10">
    <property type="entry name" value="N-(1-d-carboxylethyl)-l-norvaline Dehydrogenase, domain 2"/>
    <property type="match status" value="1"/>
</dbReference>
<dbReference type="PANTHER" id="PTHR11728:SF1">
    <property type="entry name" value="GLYCEROL-3-PHOSPHATE DEHYDROGENASE [NAD(+)] 2, CHLOROPLASTIC"/>
    <property type="match status" value="1"/>
</dbReference>
<protein>
    <recommendedName>
        <fullName evidence="2">Glycerol-3-phosphate dehydrogenase NAD-dependent C-terminal domain-containing protein</fullName>
    </recommendedName>
</protein>
<accession>A0ABM7GI17</accession>
<name>A0ABM7GI17_9GAMM</name>
<dbReference type="Pfam" id="PF07479">
    <property type="entry name" value="NAD_Gly3P_dh_C"/>
    <property type="match status" value="1"/>
</dbReference>
<feature type="domain" description="Glycerol-3-phosphate dehydrogenase NAD-dependent C-terminal" evidence="2">
    <location>
        <begin position="1"/>
        <end position="79"/>
    </location>
</feature>
<dbReference type="SUPFAM" id="SSF48179">
    <property type="entry name" value="6-phosphogluconate dehydrogenase C-terminal domain-like"/>
    <property type="match status" value="1"/>
</dbReference>
<evidence type="ECO:0000259" key="2">
    <source>
        <dbReference type="Pfam" id="PF07479"/>
    </source>
</evidence>
<dbReference type="PANTHER" id="PTHR11728">
    <property type="entry name" value="GLYCEROL-3-PHOSPHATE DEHYDROGENASE"/>
    <property type="match status" value="1"/>
</dbReference>
<evidence type="ECO:0000313" key="3">
    <source>
        <dbReference type="EMBL" id="BBI50155.1"/>
    </source>
</evidence>
<dbReference type="InterPro" id="IPR006109">
    <property type="entry name" value="G3P_DH_NAD-dep_C"/>
</dbReference>
<evidence type="ECO:0000256" key="1">
    <source>
        <dbReference type="ARBA" id="ARBA00023002"/>
    </source>
</evidence>
<reference evidence="4" key="1">
    <citation type="journal article" date="2019" name="Microbiol. Resour. Announc.">
        <title>Complete Genome Sequence of Halomonas olivaria, a Moderately Halophilic Bacterium Isolated from Olive Processing Effluents, Obtained by Nanopore Sequencing.</title>
        <authorList>
            <person name="Nagata S."/>
            <person name="Ii K.M."/>
            <person name="Tsukimi T."/>
            <person name="Miura M.C."/>
            <person name="Galipon J."/>
            <person name="Arakawa K."/>
        </authorList>
    </citation>
    <scope>NUCLEOTIDE SEQUENCE [LARGE SCALE GENOMIC DNA]</scope>
    <source>
        <strain evidence="4">TYRC17</strain>
    </source>
</reference>
<keyword evidence="1" id="KW-0560">Oxidoreductase</keyword>
<gene>
    <name evidence="3" type="ORF">HORIV_25760</name>
</gene>
<organism evidence="3 4">
    <name type="scientific">Vreelandella olivaria</name>
    <dbReference type="NCBI Taxonomy" id="390919"/>
    <lineage>
        <taxon>Bacteria</taxon>
        <taxon>Pseudomonadati</taxon>
        <taxon>Pseudomonadota</taxon>
        <taxon>Gammaproteobacteria</taxon>
        <taxon>Oceanospirillales</taxon>
        <taxon>Halomonadaceae</taxon>
        <taxon>Vreelandella</taxon>
    </lineage>
</organism>